<evidence type="ECO:0000313" key="3">
    <source>
        <dbReference type="Proteomes" id="UP000314294"/>
    </source>
</evidence>
<feature type="region of interest" description="Disordered" evidence="1">
    <location>
        <begin position="1"/>
        <end position="22"/>
    </location>
</feature>
<dbReference type="EMBL" id="SRLO01001099">
    <property type="protein sequence ID" value="TNN41543.1"/>
    <property type="molecule type" value="Genomic_DNA"/>
</dbReference>
<protein>
    <submittedName>
        <fullName evidence="2">Uncharacterized protein</fullName>
    </submittedName>
</protein>
<feature type="region of interest" description="Disordered" evidence="1">
    <location>
        <begin position="55"/>
        <end position="77"/>
    </location>
</feature>
<comment type="caution">
    <text evidence="2">The sequence shown here is derived from an EMBL/GenBank/DDBJ whole genome shotgun (WGS) entry which is preliminary data.</text>
</comment>
<evidence type="ECO:0000256" key="1">
    <source>
        <dbReference type="SAM" id="MobiDB-lite"/>
    </source>
</evidence>
<dbReference type="Proteomes" id="UP000314294">
    <property type="component" value="Unassembled WGS sequence"/>
</dbReference>
<accession>A0A4Z2FLB8</accession>
<feature type="compositionally biased region" description="Polar residues" evidence="1">
    <location>
        <begin position="56"/>
        <end position="66"/>
    </location>
</feature>
<dbReference type="AlphaFoldDB" id="A0A4Z2FLB8"/>
<proteinExistence type="predicted"/>
<name>A0A4Z2FLB8_9TELE</name>
<evidence type="ECO:0000313" key="2">
    <source>
        <dbReference type="EMBL" id="TNN41543.1"/>
    </source>
</evidence>
<keyword evidence="3" id="KW-1185">Reference proteome</keyword>
<gene>
    <name evidence="2" type="ORF">EYF80_048284</name>
</gene>
<sequence>MADPLTAYDEQRSTPVPKGRDERREALAFQGITECGSWVELGRLWRLANDEGDCLHQQSEGANGASSWGIPSHFSPP</sequence>
<reference evidence="2 3" key="1">
    <citation type="submission" date="2019-03" db="EMBL/GenBank/DDBJ databases">
        <title>First draft genome of Liparis tanakae, snailfish: a comprehensive survey of snailfish specific genes.</title>
        <authorList>
            <person name="Kim W."/>
            <person name="Song I."/>
            <person name="Jeong J.-H."/>
            <person name="Kim D."/>
            <person name="Kim S."/>
            <person name="Ryu S."/>
            <person name="Song J.Y."/>
            <person name="Lee S.K."/>
        </authorList>
    </citation>
    <scope>NUCLEOTIDE SEQUENCE [LARGE SCALE GENOMIC DNA]</scope>
    <source>
        <tissue evidence="2">Muscle</tissue>
    </source>
</reference>
<organism evidence="2 3">
    <name type="scientific">Liparis tanakae</name>
    <name type="common">Tanaka's snailfish</name>
    <dbReference type="NCBI Taxonomy" id="230148"/>
    <lineage>
        <taxon>Eukaryota</taxon>
        <taxon>Metazoa</taxon>
        <taxon>Chordata</taxon>
        <taxon>Craniata</taxon>
        <taxon>Vertebrata</taxon>
        <taxon>Euteleostomi</taxon>
        <taxon>Actinopterygii</taxon>
        <taxon>Neopterygii</taxon>
        <taxon>Teleostei</taxon>
        <taxon>Neoteleostei</taxon>
        <taxon>Acanthomorphata</taxon>
        <taxon>Eupercaria</taxon>
        <taxon>Perciformes</taxon>
        <taxon>Cottioidei</taxon>
        <taxon>Cottales</taxon>
        <taxon>Liparidae</taxon>
        <taxon>Liparis</taxon>
    </lineage>
</organism>